<keyword evidence="3" id="KW-1185">Reference proteome</keyword>
<accession>A0A4D6L3K0</accession>
<evidence type="ECO:0000256" key="1">
    <source>
        <dbReference type="SAM" id="MobiDB-lite"/>
    </source>
</evidence>
<proteinExistence type="predicted"/>
<sequence length="216" mass="23697">MAAATLVGNKFSDHREPPTSHLHFEVSRNSGHPVPPRQKNAAFYASRQPPHLAAPQICIFRLPPPLTRATLARATTVQCSSSRTCEPDSNLQQCRLHLLRNAAPSCISTTSATRTTPPPRASTHHLQPSFPWQHQRSNSQSTPKDAASKTRIHLDDCNNCSNHSSCIQPPLQQHHRVGAAMLEQPPFAGAAVIVAATSLHETFPQPKCDRNPSLER</sequence>
<dbReference type="EMBL" id="CP039346">
    <property type="protein sequence ID" value="QCD83050.1"/>
    <property type="molecule type" value="Genomic_DNA"/>
</dbReference>
<feature type="region of interest" description="Disordered" evidence="1">
    <location>
        <begin position="1"/>
        <end position="38"/>
    </location>
</feature>
<protein>
    <submittedName>
        <fullName evidence="2">Uncharacterized protein</fullName>
    </submittedName>
</protein>
<feature type="region of interest" description="Disordered" evidence="1">
    <location>
        <begin position="108"/>
        <end position="150"/>
    </location>
</feature>
<dbReference type="AlphaFoldDB" id="A0A4D6L3K0"/>
<feature type="compositionally biased region" description="Polar residues" evidence="1">
    <location>
        <begin position="124"/>
        <end position="143"/>
    </location>
</feature>
<reference evidence="2 3" key="1">
    <citation type="submission" date="2019-04" db="EMBL/GenBank/DDBJ databases">
        <title>An improved genome assembly and genetic linkage map for asparagus bean, Vigna unguiculata ssp. sesquipedialis.</title>
        <authorList>
            <person name="Xia Q."/>
            <person name="Zhang R."/>
            <person name="Dong Y."/>
        </authorList>
    </citation>
    <scope>NUCLEOTIDE SEQUENCE [LARGE SCALE GENOMIC DNA]</scope>
    <source>
        <tissue evidence="2">Leaf</tissue>
    </source>
</reference>
<feature type="compositionally biased region" description="Basic and acidic residues" evidence="1">
    <location>
        <begin position="11"/>
        <end position="26"/>
    </location>
</feature>
<dbReference type="Proteomes" id="UP000501690">
    <property type="component" value="Linkage Group LG2"/>
</dbReference>
<evidence type="ECO:0000313" key="2">
    <source>
        <dbReference type="EMBL" id="QCD83050.1"/>
    </source>
</evidence>
<organism evidence="2 3">
    <name type="scientific">Vigna unguiculata</name>
    <name type="common">Cowpea</name>
    <dbReference type="NCBI Taxonomy" id="3917"/>
    <lineage>
        <taxon>Eukaryota</taxon>
        <taxon>Viridiplantae</taxon>
        <taxon>Streptophyta</taxon>
        <taxon>Embryophyta</taxon>
        <taxon>Tracheophyta</taxon>
        <taxon>Spermatophyta</taxon>
        <taxon>Magnoliopsida</taxon>
        <taxon>eudicotyledons</taxon>
        <taxon>Gunneridae</taxon>
        <taxon>Pentapetalae</taxon>
        <taxon>rosids</taxon>
        <taxon>fabids</taxon>
        <taxon>Fabales</taxon>
        <taxon>Fabaceae</taxon>
        <taxon>Papilionoideae</taxon>
        <taxon>50 kb inversion clade</taxon>
        <taxon>NPAAA clade</taxon>
        <taxon>indigoferoid/millettioid clade</taxon>
        <taxon>Phaseoleae</taxon>
        <taxon>Vigna</taxon>
    </lineage>
</organism>
<name>A0A4D6L3K0_VIGUN</name>
<evidence type="ECO:0000313" key="3">
    <source>
        <dbReference type="Proteomes" id="UP000501690"/>
    </source>
</evidence>
<gene>
    <name evidence="2" type="ORF">DEO72_LG2g3393</name>
</gene>